<dbReference type="Gene3D" id="2.30.300.10">
    <property type="entry name" value="Baseplate protein-like domain - beta roll fold"/>
    <property type="match status" value="1"/>
</dbReference>
<dbReference type="InterPro" id="IPR053981">
    <property type="entry name" value="Gp44/GpP-like_2nd"/>
</dbReference>
<protein>
    <submittedName>
        <fullName evidence="4">Mu P family protein</fullName>
    </submittedName>
</protein>
<dbReference type="Proteomes" id="UP000601041">
    <property type="component" value="Unassembled WGS sequence"/>
</dbReference>
<dbReference type="InterPro" id="IPR026276">
    <property type="entry name" value="Baseplate_GpP"/>
</dbReference>
<reference evidence="4 5" key="1">
    <citation type="submission" date="2020-11" db="EMBL/GenBank/DDBJ databases">
        <authorList>
            <person name="Lassalle F."/>
        </authorList>
    </citation>
    <scope>NUCLEOTIDE SEQUENCE [LARGE SCALE GENOMIC DNA]</scope>
    <source>
        <strain evidence="4 5">AB21</strain>
    </source>
</reference>
<dbReference type="Pfam" id="PF22255">
    <property type="entry name" value="Gp44-like_2nd"/>
    <property type="match status" value="1"/>
</dbReference>
<dbReference type="PIRSF" id="PIRSF004440">
    <property type="entry name" value="GpP"/>
    <property type="match status" value="1"/>
</dbReference>
<dbReference type="EMBL" id="CABFWE030000005">
    <property type="protein sequence ID" value="CAD7036355.1"/>
    <property type="molecule type" value="Genomic_DNA"/>
</dbReference>
<name>A0ABM8PLF1_9HYPH</name>
<dbReference type="InterPro" id="IPR023399">
    <property type="entry name" value="Baseplate-like_2-layer_sand"/>
</dbReference>
<accession>A0ABM8PLF1</accession>
<comment type="caution">
    <text evidence="4">The sequence shown here is derived from an EMBL/GenBank/DDBJ whole genome shotgun (WGS) entry which is preliminary data.</text>
</comment>
<feature type="region of interest" description="Disordered" evidence="1">
    <location>
        <begin position="324"/>
        <end position="354"/>
    </location>
</feature>
<dbReference type="RefSeq" id="WP_183949665.1">
    <property type="nucleotide sequence ID" value="NZ_CABFWE030000005.1"/>
</dbReference>
<feature type="domain" description="Baseplate hub protein gp44/GpP-like C-terminal" evidence="2">
    <location>
        <begin position="245"/>
        <end position="328"/>
    </location>
</feature>
<organism evidence="4 5">
    <name type="scientific">Pseudorhizobium halotolerans</name>
    <dbReference type="NCBI Taxonomy" id="1233081"/>
    <lineage>
        <taxon>Bacteria</taxon>
        <taxon>Pseudomonadati</taxon>
        <taxon>Pseudomonadota</taxon>
        <taxon>Alphaproteobacteria</taxon>
        <taxon>Hyphomicrobiales</taxon>
        <taxon>Rhizobiaceae</taxon>
        <taxon>Rhizobium/Agrobacterium group</taxon>
        <taxon>Pseudorhizobium</taxon>
    </lineage>
</organism>
<evidence type="ECO:0000313" key="4">
    <source>
        <dbReference type="EMBL" id="CAD7036355.1"/>
    </source>
</evidence>
<sequence length="354" mass="38159">MLLETVTADGLPPIKSIDINISAEEAVRTARLECVIVGSGLPAAIGQRTVLRASGDPMLTGYVRDIDTGYGRDMRSLSIGLVSATVDYVECSAEHATGEWLDKSIEDIARDLDGLGIGIESDGTNFPKEPRHKLIQGESPFSSIERRARGRGILIHDTEKGRLKLATKPEGRHKGTLKRGINILPGASASFTERGRHSEVKVRGQSTEGVDKAQLRPETVARDSGILRRRPLIILHEGEVTIDRMKTRAEWQAKRAAGASVTASIPTTGWRDAGGMLWQRNWLVDVDDEWLGIRGTMIIKSVAFSQSSDGGEGGGTIATLSLADPRALGGENPRGKTADGYAAPGEIEAEYQDE</sequence>
<dbReference type="Pfam" id="PF21929">
    <property type="entry name" value="GpP_4th"/>
    <property type="match status" value="1"/>
</dbReference>
<keyword evidence="5" id="KW-1185">Reference proteome</keyword>
<dbReference type="Gene3D" id="3.55.50.10">
    <property type="entry name" value="Baseplate protein-like domains"/>
    <property type="match status" value="1"/>
</dbReference>
<evidence type="ECO:0000259" key="2">
    <source>
        <dbReference type="Pfam" id="PF21929"/>
    </source>
</evidence>
<dbReference type="InterPro" id="IPR053982">
    <property type="entry name" value="Gp44/GpP-like_C"/>
</dbReference>
<dbReference type="Gene3D" id="3.30.1920.10">
    <property type="entry name" value="Baseplate protein-like domains - 2 layer sandwich fold"/>
    <property type="match status" value="1"/>
</dbReference>
<dbReference type="SUPFAM" id="SSF69279">
    <property type="entry name" value="Phage tail proteins"/>
    <property type="match status" value="2"/>
</dbReference>
<evidence type="ECO:0000313" key="5">
    <source>
        <dbReference type="Proteomes" id="UP000601041"/>
    </source>
</evidence>
<proteinExistence type="predicted"/>
<evidence type="ECO:0000256" key="1">
    <source>
        <dbReference type="SAM" id="MobiDB-lite"/>
    </source>
</evidence>
<gene>
    <name evidence="4" type="ORF">RHAB21_02514</name>
</gene>
<evidence type="ECO:0000259" key="3">
    <source>
        <dbReference type="Pfam" id="PF22255"/>
    </source>
</evidence>
<feature type="domain" description="Baseplate hub protein gp44/GpP-like second" evidence="3">
    <location>
        <begin position="85"/>
        <end position="166"/>
    </location>
</feature>